<feature type="transmembrane region" description="Helical" evidence="7">
    <location>
        <begin position="358"/>
        <end position="380"/>
    </location>
</feature>
<reference evidence="9 10" key="1">
    <citation type="submission" date="2016-10" db="EMBL/GenBank/DDBJ databases">
        <authorList>
            <person name="Varghese N."/>
            <person name="Submissions S."/>
        </authorList>
    </citation>
    <scope>NUCLEOTIDE SEQUENCE [LARGE SCALE GENOMIC DNA]</scope>
    <source>
        <strain evidence="9 10">Nl1</strain>
    </source>
</reference>
<evidence type="ECO:0000256" key="1">
    <source>
        <dbReference type="ARBA" id="ARBA00004651"/>
    </source>
</evidence>
<dbReference type="Proteomes" id="UP000183471">
    <property type="component" value="Unassembled WGS sequence"/>
</dbReference>
<feature type="transmembrane region" description="Helical" evidence="7">
    <location>
        <begin position="386"/>
        <end position="404"/>
    </location>
</feature>
<gene>
    <name evidence="9" type="ORF">SAMN05216402_2483</name>
</gene>
<evidence type="ECO:0000256" key="2">
    <source>
        <dbReference type="ARBA" id="ARBA00022448"/>
    </source>
</evidence>
<dbReference type="SUPFAM" id="SSF103473">
    <property type="entry name" value="MFS general substrate transporter"/>
    <property type="match status" value="1"/>
</dbReference>
<feature type="transmembrane region" description="Helical" evidence="7">
    <location>
        <begin position="183"/>
        <end position="203"/>
    </location>
</feature>
<keyword evidence="6 7" id="KW-0472">Membrane</keyword>
<feature type="transmembrane region" description="Helical" evidence="7">
    <location>
        <begin position="237"/>
        <end position="258"/>
    </location>
</feature>
<keyword evidence="2" id="KW-0813">Transport</keyword>
<feature type="transmembrane region" description="Helical" evidence="7">
    <location>
        <begin position="91"/>
        <end position="111"/>
    </location>
</feature>
<evidence type="ECO:0000256" key="6">
    <source>
        <dbReference type="ARBA" id="ARBA00023136"/>
    </source>
</evidence>
<keyword evidence="5 7" id="KW-1133">Transmembrane helix</keyword>
<comment type="subcellular location">
    <subcellularLocation>
        <location evidence="1">Cell membrane</location>
        <topology evidence="1">Multi-pass membrane protein</topology>
    </subcellularLocation>
</comment>
<dbReference type="PANTHER" id="PTHR23513">
    <property type="entry name" value="INTEGRAL MEMBRANE EFFLUX PROTEIN-RELATED"/>
    <property type="match status" value="1"/>
</dbReference>
<evidence type="ECO:0000256" key="3">
    <source>
        <dbReference type="ARBA" id="ARBA00022475"/>
    </source>
</evidence>
<dbReference type="CDD" id="cd06173">
    <property type="entry name" value="MFS_MefA_like"/>
    <property type="match status" value="1"/>
</dbReference>
<dbReference type="InterPro" id="IPR020846">
    <property type="entry name" value="MFS_dom"/>
</dbReference>
<dbReference type="Gene3D" id="1.20.1250.20">
    <property type="entry name" value="MFS general substrate transporter like domains"/>
    <property type="match status" value="1"/>
</dbReference>
<feature type="transmembrane region" description="Helical" evidence="7">
    <location>
        <begin position="59"/>
        <end position="79"/>
    </location>
</feature>
<name>A0ABY0TI09_9PROT</name>
<evidence type="ECO:0000256" key="7">
    <source>
        <dbReference type="SAM" id="Phobius"/>
    </source>
</evidence>
<dbReference type="PROSITE" id="PS50850">
    <property type="entry name" value="MFS"/>
    <property type="match status" value="1"/>
</dbReference>
<comment type="caution">
    <text evidence="9">The sequence shown here is derived from an EMBL/GenBank/DDBJ whole genome shotgun (WGS) entry which is preliminary data.</text>
</comment>
<feature type="domain" description="Major facilitator superfamily (MFS) profile" evidence="8">
    <location>
        <begin position="25"/>
        <end position="412"/>
    </location>
</feature>
<feature type="transmembrane region" description="Helical" evidence="7">
    <location>
        <begin position="301"/>
        <end position="318"/>
    </location>
</feature>
<dbReference type="Pfam" id="PF05977">
    <property type="entry name" value="MFS_3"/>
    <property type="match status" value="1"/>
</dbReference>
<keyword evidence="10" id="KW-1185">Reference proteome</keyword>
<sequence length="549" mass="58787">MSKPVDDSVSNAPHPGAWAPLRLPMFRVFWLASLGSNIGSWINWTASGWVMTDLSPSPVMVSLVQAAASLPIVMFALAAGAFTDIIDRRRYLIVTQIWMALASAALAFLAATGQLDAWSLLILTFALGSGAAMAMPALSASTAELAPGNMLPQAVALGALSMNLSRAVGPAIGGLLLAQLGAWAAYSLNMISFIGMVVMLCYWKRERDEQALPPERFFQALRAGLRYARMASLFRAVLIRATAFILFATSAWALLPLIARSELGGGPGTYGLLLAFVGIGAVAAAVFMPRMRMYITRDHQVLIATIVYALTTAGLATIRSEAMLYGVMVICGAAWLSVLSSLQVAAQISVPAWVRGRALSLYIMIFSAGMTLGSLLWGWVAAQAGTPAALLLSAAGAVLAALAVRGFSLGARETPDLTPSYHWTHPSVMEEPDKDRGPVLVTIEYEVALSQRGAFLDAMQPLGIIRRRDGAFAWGIFEDVAMPGRYVEIFQVDSWLDHLRQHARVTREDQRIQEAIHRFHIGSAPPRVSHFVGGVPASSSAYNSMGAGP</sequence>
<protein>
    <submittedName>
        <fullName evidence="9">Predicted arabinose efflux permease, MFS family</fullName>
    </submittedName>
</protein>
<keyword evidence="4 7" id="KW-0812">Transmembrane</keyword>
<feature type="transmembrane region" description="Helical" evidence="7">
    <location>
        <begin position="270"/>
        <end position="289"/>
    </location>
</feature>
<evidence type="ECO:0000313" key="10">
    <source>
        <dbReference type="Proteomes" id="UP000183471"/>
    </source>
</evidence>
<dbReference type="InterPro" id="IPR036259">
    <property type="entry name" value="MFS_trans_sf"/>
</dbReference>
<evidence type="ECO:0000256" key="4">
    <source>
        <dbReference type="ARBA" id="ARBA00022692"/>
    </source>
</evidence>
<feature type="transmembrane region" description="Helical" evidence="7">
    <location>
        <begin position="28"/>
        <end position="47"/>
    </location>
</feature>
<dbReference type="InterPro" id="IPR010290">
    <property type="entry name" value="TM_effector"/>
</dbReference>
<proteinExistence type="predicted"/>
<evidence type="ECO:0000256" key="5">
    <source>
        <dbReference type="ARBA" id="ARBA00022989"/>
    </source>
</evidence>
<evidence type="ECO:0000259" key="8">
    <source>
        <dbReference type="PROSITE" id="PS50850"/>
    </source>
</evidence>
<dbReference type="RefSeq" id="WP_074632944.1">
    <property type="nucleotide sequence ID" value="NZ_FNKY01000001.1"/>
</dbReference>
<keyword evidence="3" id="KW-1003">Cell membrane</keyword>
<accession>A0ABY0TI09</accession>
<feature type="transmembrane region" description="Helical" evidence="7">
    <location>
        <begin position="117"/>
        <end position="138"/>
    </location>
</feature>
<organism evidence="9 10">
    <name type="scientific">Nitrosospira multiformis</name>
    <dbReference type="NCBI Taxonomy" id="1231"/>
    <lineage>
        <taxon>Bacteria</taxon>
        <taxon>Pseudomonadati</taxon>
        <taxon>Pseudomonadota</taxon>
        <taxon>Betaproteobacteria</taxon>
        <taxon>Nitrosomonadales</taxon>
        <taxon>Nitrosomonadaceae</taxon>
        <taxon>Nitrosospira</taxon>
    </lineage>
</organism>
<dbReference type="PANTHER" id="PTHR23513:SF11">
    <property type="entry name" value="STAPHYLOFERRIN A TRANSPORTER"/>
    <property type="match status" value="1"/>
</dbReference>
<evidence type="ECO:0000313" key="9">
    <source>
        <dbReference type="EMBL" id="SDQ83553.1"/>
    </source>
</evidence>
<dbReference type="EMBL" id="FNKY01000001">
    <property type="protein sequence ID" value="SDQ83553.1"/>
    <property type="molecule type" value="Genomic_DNA"/>
</dbReference>
<feature type="transmembrane region" description="Helical" evidence="7">
    <location>
        <begin position="324"/>
        <end position="346"/>
    </location>
</feature>